<evidence type="ECO:0000256" key="7">
    <source>
        <dbReference type="SAM" id="Phobius"/>
    </source>
</evidence>
<protein>
    <recommendedName>
        <fullName evidence="8">Acyltransferase 3 domain-containing protein</fullName>
    </recommendedName>
</protein>
<feature type="transmembrane region" description="Helical" evidence="7">
    <location>
        <begin position="237"/>
        <end position="269"/>
    </location>
</feature>
<dbReference type="GO" id="GO:0016413">
    <property type="term" value="F:O-acetyltransferase activity"/>
    <property type="evidence" value="ECO:0007669"/>
    <property type="project" value="TreeGrafter"/>
</dbReference>
<comment type="subcellular location">
    <subcellularLocation>
        <location evidence="1">Cell membrane</location>
        <topology evidence="1">Multi-pass membrane protein</topology>
    </subcellularLocation>
</comment>
<comment type="similarity">
    <text evidence="2">Belongs to the acyltransferase 3 family.</text>
</comment>
<evidence type="ECO:0000256" key="6">
    <source>
        <dbReference type="ARBA" id="ARBA00023136"/>
    </source>
</evidence>
<keyword evidence="5 7" id="KW-1133">Transmembrane helix</keyword>
<accession>A0A7G2ISQ2</accession>
<feature type="transmembrane region" description="Helical" evidence="7">
    <location>
        <begin position="176"/>
        <end position="196"/>
    </location>
</feature>
<evidence type="ECO:0000256" key="3">
    <source>
        <dbReference type="ARBA" id="ARBA00022475"/>
    </source>
</evidence>
<proteinExistence type="inferred from homology"/>
<dbReference type="EMBL" id="CBWP010000071">
    <property type="protein sequence ID" value="CDL40166.1"/>
    <property type="molecule type" value="Genomic_DNA"/>
</dbReference>
<feature type="transmembrane region" description="Helical" evidence="7">
    <location>
        <begin position="65"/>
        <end position="83"/>
    </location>
</feature>
<evidence type="ECO:0000256" key="5">
    <source>
        <dbReference type="ARBA" id="ARBA00022989"/>
    </source>
</evidence>
<feature type="transmembrane region" description="Helical" evidence="7">
    <location>
        <begin position="146"/>
        <end position="169"/>
    </location>
</feature>
<evidence type="ECO:0000313" key="10">
    <source>
        <dbReference type="Proteomes" id="UP000019194"/>
    </source>
</evidence>
<reference evidence="9 10" key="1">
    <citation type="submission" date="2013-10" db="EMBL/GenBank/DDBJ databases">
        <title>Antibiotic resistance diversity of beta-lactamase producers in the General Hospital Vienna.</title>
        <authorList>
            <person name="Barisic I."/>
            <person name="Mitteregger D."/>
            <person name="Hirschl A.M."/>
            <person name="Noehammer C."/>
            <person name="Wiesinger-Mayr H."/>
        </authorList>
    </citation>
    <scope>NUCLEOTIDE SEQUENCE [LARGE SCALE GENOMIC DNA]</scope>
    <source>
        <strain evidence="9 10">ISC11</strain>
    </source>
</reference>
<keyword evidence="6 7" id="KW-0472">Membrane</keyword>
<dbReference type="PANTHER" id="PTHR40074:SF4">
    <property type="entry name" value="INNER MEMBRANE PROTEIN YCFT"/>
    <property type="match status" value="1"/>
</dbReference>
<dbReference type="Proteomes" id="UP000019194">
    <property type="component" value="Unassembled WGS sequence"/>
</dbReference>
<organism evidence="9 10">
    <name type="scientific">Citrobacter freundii</name>
    <dbReference type="NCBI Taxonomy" id="546"/>
    <lineage>
        <taxon>Bacteria</taxon>
        <taxon>Pseudomonadati</taxon>
        <taxon>Pseudomonadota</taxon>
        <taxon>Gammaproteobacteria</taxon>
        <taxon>Enterobacterales</taxon>
        <taxon>Enterobacteriaceae</taxon>
        <taxon>Citrobacter</taxon>
        <taxon>Citrobacter freundii complex</taxon>
    </lineage>
</organism>
<feature type="domain" description="Acyltransferase 3" evidence="8">
    <location>
        <begin position="19"/>
        <end position="337"/>
    </location>
</feature>
<feature type="transmembrane region" description="Helical" evidence="7">
    <location>
        <begin position="208"/>
        <end position="225"/>
    </location>
</feature>
<evidence type="ECO:0000256" key="2">
    <source>
        <dbReference type="ARBA" id="ARBA00007400"/>
    </source>
</evidence>
<evidence type="ECO:0000313" key="9">
    <source>
        <dbReference type="EMBL" id="CDL40166.1"/>
    </source>
</evidence>
<dbReference type="InterPro" id="IPR002656">
    <property type="entry name" value="Acyl_transf_3_dom"/>
</dbReference>
<name>A0A7G2ISQ2_CITFR</name>
<dbReference type="GO" id="GO:0009246">
    <property type="term" value="P:enterobacterial common antigen biosynthetic process"/>
    <property type="evidence" value="ECO:0007669"/>
    <property type="project" value="TreeGrafter"/>
</dbReference>
<evidence type="ECO:0000259" key="8">
    <source>
        <dbReference type="Pfam" id="PF01757"/>
    </source>
</evidence>
<comment type="caution">
    <text evidence="9">The sequence shown here is derived from an EMBL/GenBank/DDBJ whole genome shotgun (WGS) entry which is preliminary data.</text>
</comment>
<feature type="transmembrane region" description="Helical" evidence="7">
    <location>
        <begin position="24"/>
        <end position="45"/>
    </location>
</feature>
<dbReference type="PANTHER" id="PTHR40074">
    <property type="entry name" value="O-ACETYLTRANSFERASE WECH"/>
    <property type="match status" value="1"/>
</dbReference>
<keyword evidence="3" id="KW-1003">Cell membrane</keyword>
<keyword evidence="4 7" id="KW-0812">Transmembrane</keyword>
<evidence type="ECO:0000256" key="4">
    <source>
        <dbReference type="ARBA" id="ARBA00022692"/>
    </source>
</evidence>
<evidence type="ECO:0000256" key="1">
    <source>
        <dbReference type="ARBA" id="ARBA00004651"/>
    </source>
</evidence>
<sequence length="367" mass="41665">MAGYNQQYGYAVSMNKKELWINQIKGLCICLVVIYHSVITFYPHLTTFQHPLSELLSKCWIYLNLYLAPFRMPVFFFISGYLIRRYIDSVPWTTCVEKRIWSIAWVLILWGVVQWLALVTLNNWLAPQRDLSHAANAAYAGSIAGFTHGMLTASTSLWYLYALIVYFVLCKIFSRWAVPLLALFVALSVAINFVPTPWWGMNSVIRNLPWYSLGAWFGATLMVWIKEVPLRRHALIVLVSAIAAIVAWLANVSLLLSLLSIVLIMKLFYQFELRFGMRESGPLSVIGANTIAIYTTHRILVELFSLTLIPNINHAAWPAYAELAQLLVYPFACLLLCTSFGLLVRKISQKTVADLLFSPPSLSVVSR</sequence>
<feature type="transmembrane region" description="Helical" evidence="7">
    <location>
        <begin position="326"/>
        <end position="344"/>
    </location>
</feature>
<dbReference type="AlphaFoldDB" id="A0A7G2ISQ2"/>
<feature type="transmembrane region" description="Helical" evidence="7">
    <location>
        <begin position="103"/>
        <end position="126"/>
    </location>
</feature>
<dbReference type="GO" id="GO:0005886">
    <property type="term" value="C:plasma membrane"/>
    <property type="evidence" value="ECO:0007669"/>
    <property type="project" value="UniProtKB-SubCell"/>
</dbReference>
<dbReference type="Pfam" id="PF01757">
    <property type="entry name" value="Acyl_transf_3"/>
    <property type="match status" value="1"/>
</dbReference>